<feature type="transmembrane region" description="Helical" evidence="7">
    <location>
        <begin position="494"/>
        <end position="516"/>
    </location>
</feature>
<evidence type="ECO:0000256" key="2">
    <source>
        <dbReference type="ARBA" id="ARBA00022448"/>
    </source>
</evidence>
<dbReference type="Proteomes" id="UP000095287">
    <property type="component" value="Unplaced"/>
</dbReference>
<dbReference type="InterPro" id="IPR036259">
    <property type="entry name" value="MFS_trans_sf"/>
</dbReference>
<feature type="transmembrane region" description="Helical" evidence="7">
    <location>
        <begin position="240"/>
        <end position="261"/>
    </location>
</feature>
<dbReference type="PANTHER" id="PTHR43266">
    <property type="entry name" value="MACROLIDE-EFFLUX PROTEIN"/>
    <property type="match status" value="1"/>
</dbReference>
<dbReference type="AntiFam" id="ANF00168">
    <property type="entry name" value="Shadow ORF (opposite smc)"/>
</dbReference>
<dbReference type="CDD" id="cd06173">
    <property type="entry name" value="MFS_MefA_like"/>
    <property type="match status" value="1"/>
</dbReference>
<comment type="subcellular location">
    <subcellularLocation>
        <location evidence="1">Cell membrane</location>
        <topology evidence="1">Multi-pass membrane protein</topology>
    </subcellularLocation>
</comment>
<dbReference type="InterPro" id="IPR011701">
    <property type="entry name" value="MFS"/>
</dbReference>
<proteinExistence type="predicted"/>
<keyword evidence="6 7" id="KW-0472">Membrane</keyword>
<keyword evidence="2" id="KW-0813">Transport</keyword>
<evidence type="ECO:0000256" key="6">
    <source>
        <dbReference type="ARBA" id="ARBA00023136"/>
    </source>
</evidence>
<organism evidence="8 9">
    <name type="scientific">Steinernema glaseri</name>
    <dbReference type="NCBI Taxonomy" id="37863"/>
    <lineage>
        <taxon>Eukaryota</taxon>
        <taxon>Metazoa</taxon>
        <taxon>Ecdysozoa</taxon>
        <taxon>Nematoda</taxon>
        <taxon>Chromadorea</taxon>
        <taxon>Rhabditida</taxon>
        <taxon>Tylenchina</taxon>
        <taxon>Panagrolaimomorpha</taxon>
        <taxon>Strongyloidoidea</taxon>
        <taxon>Steinernematidae</taxon>
        <taxon>Steinernema</taxon>
    </lineage>
</organism>
<feature type="transmembrane region" description="Helical" evidence="7">
    <location>
        <begin position="308"/>
        <end position="333"/>
    </location>
</feature>
<feature type="transmembrane region" description="Helical" evidence="7">
    <location>
        <begin position="468"/>
        <end position="488"/>
    </location>
</feature>
<feature type="transmembrane region" description="Helical" evidence="7">
    <location>
        <begin position="353"/>
        <end position="372"/>
    </location>
</feature>
<dbReference type="GO" id="GO:0022857">
    <property type="term" value="F:transmembrane transporter activity"/>
    <property type="evidence" value="ECO:0007669"/>
    <property type="project" value="InterPro"/>
</dbReference>
<dbReference type="SUPFAM" id="SSF103473">
    <property type="entry name" value="MFS general substrate transporter"/>
    <property type="match status" value="1"/>
</dbReference>
<accession>A0A1I8ACB4</accession>
<keyword evidence="3" id="KW-1003">Cell membrane</keyword>
<evidence type="ECO:0000256" key="1">
    <source>
        <dbReference type="ARBA" id="ARBA00004651"/>
    </source>
</evidence>
<evidence type="ECO:0000313" key="9">
    <source>
        <dbReference type="WBParaSite" id="L893_g4303.t1"/>
    </source>
</evidence>
<evidence type="ECO:0000256" key="3">
    <source>
        <dbReference type="ARBA" id="ARBA00022475"/>
    </source>
</evidence>
<reference evidence="9" key="1">
    <citation type="submission" date="2016-11" db="UniProtKB">
        <authorList>
            <consortium name="WormBaseParasite"/>
        </authorList>
    </citation>
    <scope>IDENTIFICATION</scope>
</reference>
<evidence type="ECO:0000256" key="7">
    <source>
        <dbReference type="SAM" id="Phobius"/>
    </source>
</evidence>
<keyword evidence="4 7" id="KW-0812">Transmembrane</keyword>
<dbReference type="PANTHER" id="PTHR43266:SF2">
    <property type="entry name" value="MAJOR FACILITATOR SUPERFAMILY (MFS) PROFILE DOMAIN-CONTAINING PROTEIN"/>
    <property type="match status" value="1"/>
</dbReference>
<feature type="transmembrane region" description="Helical" evidence="7">
    <location>
        <begin position="213"/>
        <end position="233"/>
    </location>
</feature>
<dbReference type="AlphaFoldDB" id="A0A1I8ACB4"/>
<keyword evidence="5 7" id="KW-1133">Transmembrane helix</keyword>
<keyword evidence="8" id="KW-1185">Reference proteome</keyword>
<dbReference type="AntiFam" id="ANF00091">
    <property type="entry name" value="Shadow ORF (opposite smc)"/>
</dbReference>
<dbReference type="Gene3D" id="1.20.1250.20">
    <property type="entry name" value="MFS general substrate transporter like domains"/>
    <property type="match status" value="1"/>
</dbReference>
<dbReference type="GO" id="GO:0005886">
    <property type="term" value="C:plasma membrane"/>
    <property type="evidence" value="ECO:0007669"/>
    <property type="project" value="UniProtKB-SubCell"/>
</dbReference>
<dbReference type="NCBIfam" id="NF008397">
    <property type="entry name" value="PRK11195.1"/>
    <property type="match status" value="1"/>
</dbReference>
<protein>
    <submittedName>
        <fullName evidence="9">Lysophospholipid transporter LplT</fullName>
    </submittedName>
</protein>
<feature type="transmembrane region" description="Helical" evidence="7">
    <location>
        <begin position="442"/>
        <end position="461"/>
    </location>
</feature>
<sequence>KHAQLFGLGFDQAVDHALPDDGITTRPQTRPQKDVVNVTPTNGLIVQKIAAGSVPTQDTPYRDLGIGAPLARGPPLRIIENQLNRCSPRRFALRGAIENHVLHGLATQLGGFALAQHPAHRIDDVGFSTAVGPDNANQLTGSWNGGRVHKGFETSYHRTVLKRHTHSGCILNKGFYLVMAAQALSSVADNALLIAAIALIADLHGPIWMVPMMKWWFALSYVLLAAFVGAFADSYPKGRVMFATNAIKLIGCMLMFCHQYFGMNDSQQLVLVFVSYTLVGIGAAAYSPAKYGIVTEMLKPEQLVKGNSWIEGLTVLSIIGGTVLGGVLINPSIASSLAEHPLIAPLAQTRAEVAILLISFIYLSAALCNLLIPRTNIDYPPQQKNPILLLKEFRTYVHILWRDKLGQISLAVTTLFWGAGATLQFIVIEWGAQHLGYRLDQASVLMGVAALGTVFGAVFAARVPLKKSLAVLPVGVAMGFVVLLMPLVHEKWAVYTLLMGIGGLSGFFVVPMNALLQHRGHVMLSAGHSIAVQNFNEQLNILFMLALYSLLLWLRLPINYIIVFFGLMVASLMTVFIIWKNANLRAHPELEACIGQEGHG</sequence>
<feature type="transmembrane region" description="Helical" evidence="7">
    <location>
        <begin position="408"/>
        <end position="430"/>
    </location>
</feature>
<feature type="transmembrane region" description="Helical" evidence="7">
    <location>
        <begin position="267"/>
        <end position="287"/>
    </location>
</feature>
<evidence type="ECO:0000313" key="8">
    <source>
        <dbReference type="Proteomes" id="UP000095287"/>
    </source>
</evidence>
<dbReference type="WBParaSite" id="L893_g4303.t1">
    <property type="protein sequence ID" value="L893_g4303.t1"/>
    <property type="gene ID" value="L893_g4303"/>
</dbReference>
<feature type="transmembrane region" description="Helical" evidence="7">
    <location>
        <begin position="560"/>
        <end position="579"/>
    </location>
</feature>
<evidence type="ECO:0000256" key="5">
    <source>
        <dbReference type="ARBA" id="ARBA00022989"/>
    </source>
</evidence>
<dbReference type="Pfam" id="PF07690">
    <property type="entry name" value="MFS_1"/>
    <property type="match status" value="1"/>
</dbReference>
<evidence type="ECO:0000256" key="4">
    <source>
        <dbReference type="ARBA" id="ARBA00022692"/>
    </source>
</evidence>
<name>A0A1I8ACB4_9BILA</name>
<feature type="transmembrane region" description="Helical" evidence="7">
    <location>
        <begin position="537"/>
        <end position="554"/>
    </location>
</feature>